<dbReference type="EMBL" id="RWGY01000013">
    <property type="protein sequence ID" value="TVU25235.1"/>
    <property type="molecule type" value="Genomic_DNA"/>
</dbReference>
<dbReference type="Gramene" id="TVU25235">
    <property type="protein sequence ID" value="TVU25235"/>
    <property type="gene ID" value="EJB05_27724"/>
</dbReference>
<dbReference type="AlphaFoldDB" id="A0A5J9UP41"/>
<gene>
    <name evidence="1" type="ORF">EJB05_27724</name>
</gene>
<name>A0A5J9UP41_9POAL</name>
<organism evidence="1 2">
    <name type="scientific">Eragrostis curvula</name>
    <name type="common">weeping love grass</name>
    <dbReference type="NCBI Taxonomy" id="38414"/>
    <lineage>
        <taxon>Eukaryota</taxon>
        <taxon>Viridiplantae</taxon>
        <taxon>Streptophyta</taxon>
        <taxon>Embryophyta</taxon>
        <taxon>Tracheophyta</taxon>
        <taxon>Spermatophyta</taxon>
        <taxon>Magnoliopsida</taxon>
        <taxon>Liliopsida</taxon>
        <taxon>Poales</taxon>
        <taxon>Poaceae</taxon>
        <taxon>PACMAD clade</taxon>
        <taxon>Chloridoideae</taxon>
        <taxon>Eragrostideae</taxon>
        <taxon>Eragrostidinae</taxon>
        <taxon>Eragrostis</taxon>
    </lineage>
</organism>
<keyword evidence="2" id="KW-1185">Reference proteome</keyword>
<evidence type="ECO:0000313" key="2">
    <source>
        <dbReference type="Proteomes" id="UP000324897"/>
    </source>
</evidence>
<protein>
    <submittedName>
        <fullName evidence="1">Uncharacterized protein</fullName>
    </submittedName>
</protein>
<comment type="caution">
    <text evidence="1">The sequence shown here is derived from an EMBL/GenBank/DDBJ whole genome shotgun (WGS) entry which is preliminary data.</text>
</comment>
<reference evidence="1 2" key="1">
    <citation type="journal article" date="2019" name="Sci. Rep.">
        <title>A high-quality genome of Eragrostis curvula grass provides insights into Poaceae evolution and supports new strategies to enhance forage quality.</title>
        <authorList>
            <person name="Carballo J."/>
            <person name="Santos B.A.C.M."/>
            <person name="Zappacosta D."/>
            <person name="Garbus I."/>
            <person name="Selva J.P."/>
            <person name="Gallo C.A."/>
            <person name="Diaz A."/>
            <person name="Albertini E."/>
            <person name="Caccamo M."/>
            <person name="Echenique V."/>
        </authorList>
    </citation>
    <scope>NUCLEOTIDE SEQUENCE [LARGE SCALE GENOMIC DNA]</scope>
    <source>
        <strain evidence="2">cv. Victoria</strain>
        <tissue evidence="1">Leaf</tissue>
    </source>
</reference>
<sequence length="95" mass="11026">MRRSRRESDAHRSRRVLRMLQRNKTDVCRKAPSSIDCVGWPVARHKTRVVVTVNGLISYLLTLSHAYSNVTTEDYQKVISKQLLKVLDLRLVFTS</sequence>
<accession>A0A5J9UP41</accession>
<proteinExistence type="predicted"/>
<dbReference type="Proteomes" id="UP000324897">
    <property type="component" value="Chromosome 2"/>
</dbReference>
<evidence type="ECO:0000313" key="1">
    <source>
        <dbReference type="EMBL" id="TVU25235.1"/>
    </source>
</evidence>